<dbReference type="CDD" id="cd19543">
    <property type="entry name" value="DCL_NRPS"/>
    <property type="match status" value="2"/>
</dbReference>
<feature type="domain" description="Carrier" evidence="5">
    <location>
        <begin position="4028"/>
        <end position="4105"/>
    </location>
</feature>
<dbReference type="Gene3D" id="3.30.300.30">
    <property type="match status" value="3"/>
</dbReference>
<evidence type="ECO:0000313" key="6">
    <source>
        <dbReference type="EMBL" id="MCW3484223.1"/>
    </source>
</evidence>
<dbReference type="PROSITE" id="PS00012">
    <property type="entry name" value="PHOSPHOPANTETHEINE"/>
    <property type="match status" value="2"/>
</dbReference>
<dbReference type="InterPro" id="IPR020845">
    <property type="entry name" value="AMP-binding_CS"/>
</dbReference>
<dbReference type="Pfam" id="PF00501">
    <property type="entry name" value="AMP-binding"/>
    <property type="match status" value="3"/>
</dbReference>
<evidence type="ECO:0000313" key="7">
    <source>
        <dbReference type="Proteomes" id="UP001207742"/>
    </source>
</evidence>
<dbReference type="InterPro" id="IPR041464">
    <property type="entry name" value="TubC_N"/>
</dbReference>
<dbReference type="InterPro" id="IPR023213">
    <property type="entry name" value="CAT-like_dom_sf"/>
</dbReference>
<dbReference type="Gene3D" id="3.40.50.12780">
    <property type="entry name" value="N-terminal domain of ligase-like"/>
    <property type="match status" value="2"/>
</dbReference>
<evidence type="ECO:0000259" key="5">
    <source>
        <dbReference type="PROSITE" id="PS50075"/>
    </source>
</evidence>
<dbReference type="InterPro" id="IPR045851">
    <property type="entry name" value="AMP-bd_C_sf"/>
</dbReference>
<dbReference type="RefSeq" id="WP_264729742.1">
    <property type="nucleotide sequence ID" value="NZ_JAPDNR010000001.1"/>
</dbReference>
<dbReference type="Gene3D" id="1.10.10.1830">
    <property type="entry name" value="Non-ribosomal peptide synthase, adenylation domain"/>
    <property type="match status" value="1"/>
</dbReference>
<dbReference type="InterPro" id="IPR010071">
    <property type="entry name" value="AA_adenyl_dom"/>
</dbReference>
<dbReference type="EMBL" id="JAPDNS010000001">
    <property type="protein sequence ID" value="MCW3484223.1"/>
    <property type="molecule type" value="Genomic_DNA"/>
</dbReference>
<accession>A0ABT3IJU4</accession>
<dbReference type="PROSITE" id="PS00455">
    <property type="entry name" value="AMP_BINDING"/>
    <property type="match status" value="3"/>
</dbReference>
<keyword evidence="2" id="KW-0596">Phosphopantetheine</keyword>
<dbReference type="Pfam" id="PF00668">
    <property type="entry name" value="Condensation"/>
    <property type="match status" value="6"/>
</dbReference>
<dbReference type="SUPFAM" id="SSF52777">
    <property type="entry name" value="CoA-dependent acyltransferases"/>
    <property type="match status" value="12"/>
</dbReference>
<organism evidence="6 7">
    <name type="scientific">Chitinophaga nivalis</name>
    <dbReference type="NCBI Taxonomy" id="2991709"/>
    <lineage>
        <taxon>Bacteria</taxon>
        <taxon>Pseudomonadati</taxon>
        <taxon>Bacteroidota</taxon>
        <taxon>Chitinophagia</taxon>
        <taxon>Chitinophagales</taxon>
        <taxon>Chitinophagaceae</taxon>
        <taxon>Chitinophaga</taxon>
    </lineage>
</organism>
<dbReference type="SUPFAM" id="SSF56801">
    <property type="entry name" value="Acetyl-CoA synthetase-like"/>
    <property type="match status" value="3"/>
</dbReference>
<dbReference type="InterPro" id="IPR001242">
    <property type="entry name" value="Condensation_dom"/>
</dbReference>
<dbReference type="Gene3D" id="3.30.559.10">
    <property type="entry name" value="Chloramphenicol acetyltransferase-like domain"/>
    <property type="match status" value="6"/>
</dbReference>
<keyword evidence="3" id="KW-0597">Phosphoprotein</keyword>
<reference evidence="6 7" key="1">
    <citation type="submission" date="2022-10" db="EMBL/GenBank/DDBJ databases">
        <title>Chitinophaga nivalis PC15 sp. nov., isolated from Pyeongchang county, South Korea.</title>
        <authorList>
            <person name="Trinh H.N."/>
        </authorList>
    </citation>
    <scope>NUCLEOTIDE SEQUENCE [LARGE SCALE GENOMIC DNA]</scope>
    <source>
        <strain evidence="6 7">PC14</strain>
    </source>
</reference>
<dbReference type="SUPFAM" id="SSF47336">
    <property type="entry name" value="ACP-like"/>
    <property type="match status" value="3"/>
</dbReference>
<dbReference type="Pfam" id="PF18563">
    <property type="entry name" value="TubC_N"/>
    <property type="match status" value="1"/>
</dbReference>
<keyword evidence="7" id="KW-1185">Reference proteome</keyword>
<dbReference type="Gene3D" id="1.10.1200.10">
    <property type="entry name" value="ACP-like"/>
    <property type="match status" value="3"/>
</dbReference>
<dbReference type="Gene3D" id="3.30.559.30">
    <property type="entry name" value="Nonribosomal peptide synthetase, condensation domain"/>
    <property type="match status" value="6"/>
</dbReference>
<proteinExistence type="predicted"/>
<evidence type="ECO:0000256" key="1">
    <source>
        <dbReference type="ARBA" id="ARBA00001957"/>
    </source>
</evidence>
<dbReference type="PANTHER" id="PTHR45527">
    <property type="entry name" value="NONRIBOSOMAL PEPTIDE SYNTHETASE"/>
    <property type="match status" value="1"/>
</dbReference>
<evidence type="ECO:0000256" key="4">
    <source>
        <dbReference type="ARBA" id="ARBA00022737"/>
    </source>
</evidence>
<dbReference type="SMART" id="SM00823">
    <property type="entry name" value="PKS_PP"/>
    <property type="match status" value="3"/>
</dbReference>
<dbReference type="CDD" id="cd17646">
    <property type="entry name" value="A_NRPS_AB3403-like"/>
    <property type="match status" value="1"/>
</dbReference>
<dbReference type="NCBIfam" id="NF003417">
    <property type="entry name" value="PRK04813.1"/>
    <property type="match status" value="3"/>
</dbReference>
<protein>
    <submittedName>
        <fullName evidence="6">Amino acid adenylation domain-containing protein</fullName>
    </submittedName>
</protein>
<dbReference type="InterPro" id="IPR009081">
    <property type="entry name" value="PP-bd_ACP"/>
</dbReference>
<dbReference type="Pfam" id="PF13193">
    <property type="entry name" value="AMP-binding_C"/>
    <property type="match status" value="3"/>
</dbReference>
<dbReference type="NCBIfam" id="TIGR01733">
    <property type="entry name" value="AA-adenyl-dom"/>
    <property type="match status" value="3"/>
</dbReference>
<comment type="caution">
    <text evidence="6">The sequence shown here is derived from an EMBL/GenBank/DDBJ whole genome shotgun (WGS) entry which is preliminary data.</text>
</comment>
<dbReference type="Gene3D" id="2.30.38.10">
    <property type="entry name" value="Luciferase, Domain 3"/>
    <property type="match status" value="1"/>
</dbReference>
<dbReference type="CDD" id="cd19534">
    <property type="entry name" value="E_NRPS"/>
    <property type="match status" value="2"/>
</dbReference>
<gene>
    <name evidence="6" type="ORF">OL497_09985</name>
</gene>
<dbReference type="PANTHER" id="PTHR45527:SF1">
    <property type="entry name" value="FATTY ACID SYNTHASE"/>
    <property type="match status" value="1"/>
</dbReference>
<dbReference type="InterPro" id="IPR006162">
    <property type="entry name" value="Ppantetheine_attach_site"/>
</dbReference>
<dbReference type="Pfam" id="PF00550">
    <property type="entry name" value="PP-binding"/>
    <property type="match status" value="3"/>
</dbReference>
<dbReference type="InterPro" id="IPR025110">
    <property type="entry name" value="AMP-bd_C"/>
</dbReference>
<dbReference type="CDD" id="cd19531">
    <property type="entry name" value="LCL_NRPS-like"/>
    <property type="match status" value="2"/>
</dbReference>
<dbReference type="Proteomes" id="UP001207742">
    <property type="component" value="Unassembled WGS sequence"/>
</dbReference>
<evidence type="ECO:0000256" key="2">
    <source>
        <dbReference type="ARBA" id="ARBA00022450"/>
    </source>
</evidence>
<keyword evidence="4" id="KW-0677">Repeat</keyword>
<dbReference type="InterPro" id="IPR044894">
    <property type="entry name" value="TubC_N_sf"/>
</dbReference>
<dbReference type="InterPro" id="IPR042099">
    <property type="entry name" value="ANL_N_sf"/>
</dbReference>
<dbReference type="PROSITE" id="PS50075">
    <property type="entry name" value="CARRIER"/>
    <property type="match status" value="3"/>
</dbReference>
<dbReference type="Gene3D" id="3.40.50.980">
    <property type="match status" value="2"/>
</dbReference>
<dbReference type="InterPro" id="IPR010060">
    <property type="entry name" value="NRPS_synth"/>
</dbReference>
<evidence type="ECO:0000256" key="3">
    <source>
        <dbReference type="ARBA" id="ARBA00022553"/>
    </source>
</evidence>
<feature type="domain" description="Carrier" evidence="5">
    <location>
        <begin position="2530"/>
        <end position="2604"/>
    </location>
</feature>
<dbReference type="InterPro" id="IPR036736">
    <property type="entry name" value="ACP-like_sf"/>
</dbReference>
<dbReference type="InterPro" id="IPR000873">
    <property type="entry name" value="AMP-dep_synth/lig_dom"/>
</dbReference>
<sequence>MRIDEYITSLRKEHNIILTVDKDEVKIKADKEVLSKEIITEIKARKPEIVAFFEKVNSSGVTVIPRAPHQPTYHLSAAQQRLYFLQELDKSSVAYNLPQVVKLVGTVDRERISHAFKTLVTRHESLRTSFHLADGAPVQQIETDIDFEVTYITAGETPAVAVVQQQVQVFELSRAPLFRAALIAIAPDEHLLMVDMHHIIADGVSQGIMIRDFMQLYNQQQLPALSLTYKDYAEWLQSPAQQDKITRQRQFWLSEFADMPAVPELPADFPRPAAKTYAGDTRTFVLNRETTGALKAIAAQEGVTLFMTLLAVYNILLSKLCNTEDVVIGTSTAGRDIAGLENIMGMFVHTVPLRNRPIGSSTFRDFLTTVKSRTLACFEHQLYPYEKLIDDLQLARDMAHNPLFDTVFTLQNFERPTLRMPDITLQPFDYAPPVSKFDLTFSATASEGRLHFQVEYATDLFKAETIDRLTGYFRQIITQICVHPGIVLQDIDILPAAEKELLTVQYNNTGVAYPEAANIMTLFEEQVARTPNNIALRYDNGQLTYRELKDKAEAIATYLRTIVGVSTGELIAVMLERDEHLVPLIFGILKAGAAYLPVDPFFPAERISFLLTDAAPQQIITRRTYIPEDVQLPVTPVYLDDVLPVMYATPAGEPVVVSSNSLAYVIYTSGSTGTPKGAMLRHQGLVNLICWLQREFVLEEQDVLLLKTPVIFDFSVLELFWWVGTGASLCLLPPGGEKDPLEITRTIARHQVSVINFVPSMLHAFLSYPDDTFDYNTLASLRLMFAGGEALKTDSVNVFAATLYRHCQTRLVNLYGPSEATVLATWYACDLSRPAGIIPIGKPASNMRLYVTGKTGQLLPAGVAGELCIAGAGLGEGYLNNPALTAEKFVYDSRLQERLYKTGDLVRWLPDGNLEYLGRTDEQVKIRGFRIEPGEVEHQLQSHDEVQAAAVVAREINGDKCLVAYYVAATTIDTALLRAYLQERLPEYMVPAYLMQLEVLPLMPNGKLDRKALPEPEAAAGGAYVPPVTKEEQLLAAVWAKVLGIPAVSMTDNFFAIGGDSIKSIQISSRMRNAGYELPVRDLFHHRTIRQLAPHLKKVVRVAMQGTVAGTAPLTPVQRWFYDTVTMERHHFNQSVLLHFETTLSESLVRQIFEKLQSHHDALRMVFEEEDGAWRLRNKETQELGLTVYDLNEVADVDAALAAHADKLQAGISLATGPLMQLGLFQTPTGSRLLIIVHHLVIDGVSWRILFEDIATLYAQLQQQQPLSLPLKTDAFLLWSRHVQACTERPAFADTLAYWAKVTETDTRIVPRDYPAGNGLFGNLQQASFRLSGDVTTRLLTTAPVAFNTQINDLLLTALLLALEVQYGTTAVKIDLEGHGRDTQEAGMDVSRTVGWFTSIYPVILEKQGSALPAVIRTVKESLRQVPQQGTDYLLHRYYTGAIGRSGAQISFNYLGQFDADTRDQVYRISGAPHGADISPQGALLHDWTISGNISGGQLFMQLAYSPDQYAPATITALMAAYEKQLITLIHYCSDYGGTLLSPSDLTYNRLELSLLDQLQQQYPVADVYPLSPMQEGMLFHSLIDTDSYFIQLVLEIEGELDMTLIRQSANELVARYDILRTVFLHRDLDRSLQVVLKSREMEVREVDIREACIAGEEAAILQQYRDEDKARPFDVTKDMLVRLQVLRRADDRYVFIWSHHHILMDGWCMGIITNDFSALYAAAKRAKRAALPAVSRYAGYISWLEKRDREEALSYWRNYLDGYDHRASLRQGKTSEQITYTHQSQQLLFSKEQTGLLERISGAYEVSLNTIFQFAWGLLLAKYTNVTEVVFGAVVSGRPAAIPGIETMVGLFINTIPVRLGYNVAGTIGDMLRNMQETAIAGEPYHYLALPAIQGVSLPGRDLFDHILVFENFPIAQQIGENGQQEDYRISHISVSERTSYDLTVVMVPGTEMAVRFDYNAEVYTPEWIARISLHLQQLIQEIITGSNKTIGEIHILPAAEQQALINNNQDTTTWYPQGVTVMDLFDEKAIQVPAHPALYVNNKIISYSELKDRADRIAAYLREVAGVKTGDLVGIMLEREEHLMPVIFGILKAGAAYLPIDPLSPPERAATILTNAAPVLVITRKHYEQHHFTAVQAVLYLEDTLPGLYQHPAHPLPKVDPAGPAYVIYTSGSTGIPKGVMIAHHSVVNRLHWMQEAYPLQDTDVLLQKTPVVFDVSVWELFWWACTGASLCLLKPGGEKDPEEIIRTVEQHRVTTMHFVPSMLNVFLPFAEDATNHNALATLRQVFVSGEALKPATADLFGATLFQQGGTRLINLYGPTEATVDVSYYECTFTEPATIVPIGKPIYNTRFYVTDRMGRLTPTGVAGELCIAGVGLATGYLNNPVLTAEKFIYDTTLQERLYKTGDLVRWLPDGNIEYLGRTDEQVKIRGFRIEPGEIEYQLQSHAAVNTSIVVAREVNGDKYLTAYYVAAVPIDTEGLRTYLQERLPEYMVPAYLIQLDAMPLTPNGKLDRKALPIPEVEAVNTYVAPVTQEEQLLAAVWSKVLGHAAVGVTDNFFSIGGDSIKSIQISSRMRNAGYELSVRELLQHRTIRQLAPHLKKVVRVASQETVTGTAPIAPVQRWFFDKVTTDRHHFNQSVLLHFETTVPEEWIRQIFDKLQSHHDALRMVFEATDIQRNTAAQTLALTVYDLQQETDAEALLAAHASRLQAGISLSAGPLMQLGLFHTVKGSYLLIAIHHLVIDGVSWRILFEDIESLYQQLQQQQPLSLPLKTDAFLLWATHVQAYTEQPVFADTQAYWTKIANTQPPAIPRDDAAGQGVFGQTAQGTFHLSREATGRLLTTAPAAFNTQINDLLLTGLLLALEVQYGTTAVKIDLEGHGREPVIAGMDVSRTIGWFTSIYPVILEKQSGEWADLIRGVKESLRQVPHQGMDYLLHRYYTNTVSHSEVQISFNYLGQFDADTSGKAFQLADTDRGAEASPQGQLLYDWTISGHISGGQLHMRLSYSPEQYLPATITALMQAYETQLLALIGYCSDYGRTLLSPADLTYNHLEIALLDQLQTQYAIEDIYPLSPMQEGMLFHALADETAGSYLGQTTCYLRGNLQAAMMEKSMNQLVERYDILRSAFPYDGLERSLQLVLKERKITCTYTDISTAEEITAVIEAYRERDRATRFDLAHDTLMRLAVFRTAADAFVLIWSHHHVLMDGWCIGVLVNEFMQLYRGHITGQLPVLPPVQPYAGYISWLEKRDRETTARYWQEYLQGYDTVATLPGNKQAGHQPYEQRASRVTLDKKQTTALQQAAAGYKVTVNTLFSAAWAILLSRYNNTADVVFGLVVSGRPPEIPGIETMVGLFINTIPVRVTLQPGESLPAFLERIQHQALESEQHQYHPLSEIQSFSELGSGLLDHIIIFENFPLADQIENAATGADVFEVTAVQHRMQTNYDLNLKVIPQEQVEICIEYNAHRYEAEMIEGVMAHLLQIIQELVQQPALLVEEVSLYTAAAKAAIHAAYSTDLEAGNTVTTIQALLLNSFDQHAHRSAIVYRNNDYDYTALQTRAYQVAAALTAQQLPPGSYVGIMCEDRYQLISAVLGILFARHAFVPLEITLPANRLAAMITQTDIRYIITDLPPAERPVMEVPLHWLTMELMTGDTGFTVDRNSYLPEDNVYMYYTSGSTGVPKGVIGKNKGLAHFIDWEINAFQVDADFRCSQFTNPGFDVFMRDILVPLCAGATLCIPDGNILAAGEGIGQWLAAQRIRLIHCVPSLFKLFNTPATAQDGLKDLAYVLLAGEKIPAQDLAAWYHHFGDYTQLVNIYGPTETTLAKSFYRIKPADIHRSYLPVIPLPGSQFLILDKDGRICPVGVAGEIYIRTPFRSGGYYNMPEANAQAFIINPFSGRADDLLYKTGDTGRKLSNGEIELLGRADQQIKIRGIRIELEEIRKNILTYPDIQDAVLLVKTDQEGEKTICAYIVATVLPEEKTLRTYLSDRLPDVMVPTYLLFIPEIPLTPNGKINRKALPEPDYVSGAGVVAPENETEEILTDLWAAVLKTDREKISTTRSFFEMGGHSIRIFHLTNKIQQTFSVKITFAEVFRHNTIKAQAAVIQAAATGVAEVIPSVGEKAFYPASPAQQRIYYQHLLHKESIAFNISLPVSIQGTLDIPRIRDTFRQLLEKHAGLRTGFILTENGLRQQIAAACEVPLTILPATQYNTVGEAFLDFIRPFDPATPPLMRAVVMTHPEAGHLLFIDLHHIIADGASLDILMQDFSNIYRGQSWSTPALRYVDYAGWMHEGKGQLQQQRAFWEQQLVSPLPRLELPVLQNPDEIDEYHAAVKVLTIADIHYQQVKTYAVGAGVSDFMLLLSAYYILLSKLSGSTDIIIGTDVIGRTQPALREVVGSFVNILPLRLEVAPDHVFADLLVQVKSRVLEAFENQDFQYDQMRELVGPETAALKNPIVQVHFSFSNVVEGNGELNGFAYYPLESRRDEISEYEFKLEVRENAGQLHISFIYLTALYDNDTIALLMTYYRNILLSVLHNDQITISDIDMETAPGD</sequence>
<comment type="cofactor">
    <cofactor evidence="1">
        <name>pantetheine 4'-phosphate</name>
        <dbReference type="ChEBI" id="CHEBI:47942"/>
    </cofactor>
</comment>
<dbReference type="CDD" id="cd05930">
    <property type="entry name" value="A_NRPS"/>
    <property type="match status" value="2"/>
</dbReference>
<dbReference type="NCBIfam" id="TIGR01720">
    <property type="entry name" value="NRPS-para261"/>
    <property type="match status" value="2"/>
</dbReference>
<name>A0ABT3IJU4_9BACT</name>
<feature type="domain" description="Carrier" evidence="5">
    <location>
        <begin position="1026"/>
        <end position="1100"/>
    </location>
</feature>
<dbReference type="InterPro" id="IPR020806">
    <property type="entry name" value="PKS_PP-bd"/>
</dbReference>